<evidence type="ECO:0000313" key="3">
    <source>
        <dbReference type="Proteomes" id="UP000070226"/>
    </source>
</evidence>
<proteinExistence type="predicted"/>
<protein>
    <submittedName>
        <fullName evidence="2">Uncharacterized protein</fullName>
    </submittedName>
</protein>
<gene>
    <name evidence="2" type="ORF">HMPREF3233_02004</name>
</gene>
<feature type="compositionally biased region" description="Gly residues" evidence="1">
    <location>
        <begin position="1"/>
        <end position="11"/>
    </location>
</feature>
<dbReference type="Proteomes" id="UP000070226">
    <property type="component" value="Unassembled WGS sequence"/>
</dbReference>
<feature type="region of interest" description="Disordered" evidence="1">
    <location>
        <begin position="1"/>
        <end position="44"/>
    </location>
</feature>
<comment type="caution">
    <text evidence="2">The sequence shown here is derived from an EMBL/GenBank/DDBJ whole genome shotgun (WGS) entry which is preliminary data.</text>
</comment>
<dbReference type="EMBL" id="LRQT01000123">
    <property type="protein sequence ID" value="KXA61188.1"/>
    <property type="molecule type" value="Genomic_DNA"/>
</dbReference>
<reference evidence="2 3" key="1">
    <citation type="submission" date="2016-01" db="EMBL/GenBank/DDBJ databases">
        <authorList>
            <person name="Oliw E.H."/>
        </authorList>
    </citation>
    <scope>NUCLEOTIDE SEQUENCE [LARGE SCALE GENOMIC DNA]</scope>
    <source>
        <strain evidence="2 3">CMW7756B</strain>
    </source>
</reference>
<name>A0A133RZP9_9FIRM</name>
<sequence>MYPPDLGGGTGKNTPPAGSASPFWASQGQSHVFTGTTTSPMYVN</sequence>
<feature type="compositionally biased region" description="Polar residues" evidence="1">
    <location>
        <begin position="24"/>
        <end position="44"/>
    </location>
</feature>
<organism evidence="2">
    <name type="scientific">Veillonella atypica</name>
    <dbReference type="NCBI Taxonomy" id="39777"/>
    <lineage>
        <taxon>Bacteria</taxon>
        <taxon>Bacillati</taxon>
        <taxon>Bacillota</taxon>
        <taxon>Negativicutes</taxon>
        <taxon>Veillonellales</taxon>
        <taxon>Veillonellaceae</taxon>
        <taxon>Veillonella</taxon>
    </lineage>
</organism>
<evidence type="ECO:0000256" key="1">
    <source>
        <dbReference type="SAM" id="MobiDB-lite"/>
    </source>
</evidence>
<accession>A0A133RZP9</accession>
<evidence type="ECO:0000313" key="2">
    <source>
        <dbReference type="EMBL" id="KXA61188.1"/>
    </source>
</evidence>
<dbReference type="AlphaFoldDB" id="A0A133RZP9"/>